<evidence type="ECO:0000256" key="1">
    <source>
        <dbReference type="SAM" id="Phobius"/>
    </source>
</evidence>
<protein>
    <submittedName>
        <fullName evidence="2">Uncharacterized protein</fullName>
    </submittedName>
</protein>
<reference evidence="3" key="1">
    <citation type="submission" date="2014-04" db="EMBL/GenBank/DDBJ databases">
        <title>Evolutionary Origins and Diversification of the Mycorrhizal Mutualists.</title>
        <authorList>
            <consortium name="DOE Joint Genome Institute"/>
            <consortium name="Mycorrhizal Genomics Consortium"/>
            <person name="Kohler A."/>
            <person name="Kuo A."/>
            <person name="Nagy L.G."/>
            <person name="Floudas D."/>
            <person name="Copeland A."/>
            <person name="Barry K.W."/>
            <person name="Cichocki N."/>
            <person name="Veneault-Fourrey C."/>
            <person name="LaButti K."/>
            <person name="Lindquist E.A."/>
            <person name="Lipzen A."/>
            <person name="Lundell T."/>
            <person name="Morin E."/>
            <person name="Murat C."/>
            <person name="Riley R."/>
            <person name="Ohm R."/>
            <person name="Sun H."/>
            <person name="Tunlid A."/>
            <person name="Henrissat B."/>
            <person name="Grigoriev I.V."/>
            <person name="Hibbett D.S."/>
            <person name="Martin F."/>
        </authorList>
    </citation>
    <scope>NUCLEOTIDE SEQUENCE [LARGE SCALE GENOMIC DNA]</scope>
    <source>
        <strain evidence="3">FD-334 SS-4</strain>
    </source>
</reference>
<organism evidence="2 3">
    <name type="scientific">Hypholoma sublateritium (strain FD-334 SS-4)</name>
    <dbReference type="NCBI Taxonomy" id="945553"/>
    <lineage>
        <taxon>Eukaryota</taxon>
        <taxon>Fungi</taxon>
        <taxon>Dikarya</taxon>
        <taxon>Basidiomycota</taxon>
        <taxon>Agaricomycotina</taxon>
        <taxon>Agaricomycetes</taxon>
        <taxon>Agaricomycetidae</taxon>
        <taxon>Agaricales</taxon>
        <taxon>Agaricineae</taxon>
        <taxon>Strophariaceae</taxon>
        <taxon>Hypholoma</taxon>
    </lineage>
</organism>
<gene>
    <name evidence="2" type="ORF">HYPSUDRAFT_144309</name>
</gene>
<dbReference type="EMBL" id="KN817583">
    <property type="protein sequence ID" value="KJA18904.1"/>
    <property type="molecule type" value="Genomic_DNA"/>
</dbReference>
<dbReference type="OMA" id="ICKFILW"/>
<dbReference type="Proteomes" id="UP000054270">
    <property type="component" value="Unassembled WGS sequence"/>
</dbReference>
<keyword evidence="1" id="KW-0472">Membrane</keyword>
<sequence length="193" mass="22297">MPTTQELKLDPGPQRRQRSKFSCKRLLWTIVVIVCLALTYVVYLILRNVTNWIRAPHSHLFQDLTVPYKRNEVVRPLIDSNATFDIVATVWLRQNELRPALEDTNTTKGPMLVEDAIYSDTIFRGLHLKDKGVKTTVNLSVPTQIFKNAELWNYDLRASFVLVPSSPSPLMFSVNYSSWIPSTLYFPPMRVWS</sequence>
<feature type="transmembrane region" description="Helical" evidence="1">
    <location>
        <begin position="26"/>
        <end position="46"/>
    </location>
</feature>
<proteinExistence type="predicted"/>
<keyword evidence="3" id="KW-1185">Reference proteome</keyword>
<keyword evidence="1" id="KW-1133">Transmembrane helix</keyword>
<keyword evidence="1" id="KW-0812">Transmembrane</keyword>
<evidence type="ECO:0000313" key="3">
    <source>
        <dbReference type="Proteomes" id="UP000054270"/>
    </source>
</evidence>
<dbReference type="AlphaFoldDB" id="A0A0D2NJ40"/>
<evidence type="ECO:0000313" key="2">
    <source>
        <dbReference type="EMBL" id="KJA18904.1"/>
    </source>
</evidence>
<dbReference type="OrthoDB" id="2548253at2759"/>
<name>A0A0D2NJ40_HYPSF</name>
<accession>A0A0D2NJ40</accession>